<dbReference type="Pfam" id="PF07727">
    <property type="entry name" value="RVT_2"/>
    <property type="match status" value="1"/>
</dbReference>
<sequence length="1493" mass="172019">MVITLKWIYKVKLDELGGILKNKARLVDRGYRQEEGIDFEESFAPVARLEAIRIFLAFAVHMNMVVYQMDVKTTFLNAPHAWYDMLSSFLISQDFSKGSVDPTLFIRKEGKELLLVKVYVNDIIFAASTPELCDLFAKIICSKFKMSMMGKISFFVGLQNFQNPRGIFINQTKYALESLNKYGFDSCDPVDTPMVEKSKLDEDKVGKADIHTHPQPTKSTYMRTKVIFRYLRGTVNRGLWYPKDSSIALTTFADADHAGCQDTRRSTSGSMQCLGDRLVSWSLKRSQLNEIVAMINRNSKYVLDMFRMGAELYFVNTEYQLADIFTKALARERIEFLINKLGMRSFTPETLKQLGEAKTTSTPTSPTTQAQVTYVSESVSYSKFGAKTFKVNEELRKVRWREIVRRRPTAATKNHMILSYDVLIIQFDESDTHVLERLDTSAGNPVKEILLKLNLPDHRILKDGGEVKEFQRSFRHSDTERLSRSDEVLKLKNFKKDATLKLFKSTNQERYEHGKDKVVKEEEAEVPVKKTGIRRKQKARKGINIDKTAQDEFNKEREAYVKDKVKDASSESEIRVDVIPTATKPPTIVNWKIIYQSSHKAAYQIIRKDGSDKTYMSFGAILIDFSRDELVELYRLVIKKYGVNRLEEMYDRVLWGDLKTMFDPPLSDDAIWSLPLQQKIINWRCLPSDAKDEALDRTMDEVCYQLLKMIEKQAEIRKFEDSVHSIHNSKTNKKTASKNNNANKKNSEVCENGTKKDMESNGSEGSGRDGCVGPTDVRERSDDLREDMLNNNAGMDAFENEVNAQKSQIDPMNECFDKVVIIDEALVSKGSERWNLTLCGQFIGHVMNIHELRYNIRRMWSKFGISDIDIHKNGQYVFKFKNSDGLNNVLEKGPWMVKNKPLFVKKWCSEMGMEKLEPKCLPVWVKIINVPLEAWSVDGISVIASSLGKPIMMDNNTATMCHNIHRNGQYVFKFKNSDGLNNVLEKGPWMVKNKPLFVKKWCSEMGMEKLEPKCLPVWVKIINVPLEAWSVDGISVIASSLGKPIMMDNNTATVCHKGIGMLEFARVLVEMVAEKELKKETVIQYRDKNYVVKGNKAVKVEGKEDQNSGKFEENRKEMYQGSKSNNGINTTRNQSAKTSQSYQWQTNGNRRGRLNNNKKQEYRKRQMDAKNLEKGGNNKDNDQELRTLKEIMIVDEFLNKKLQSNLMESMTWSKDMVCVILKTRLKCKKLQKTCDKVFQDWEWFSNMDVCNKGCRIVIGWDSETNIQILHKTSQVIFCIINAPKFKFKCYFSFVYAANKGVERRDLWKVLINDHIYVNGNPWCIAGDMNVILNRNEHSRGTSIMNSDMVEFQDCLNAIEMEDISNSGLQFTWTKNLHKAKVGIMTGVLKKLDRVMTNKDFIKSFPQAHAKFLPYIISNHSPAILCVPSNIRKKVKSFRFSNYITDKQKFIPIVKEKWDQNIQGYKMYQVVKKLKSLKAPLNRLGWSKGNLYKE</sequence>
<comment type="caution">
    <text evidence="4">The sequence shown here is derived from an EMBL/GenBank/DDBJ whole genome shotgun (WGS) entry which is preliminary data.</text>
</comment>
<evidence type="ECO:0000313" key="5">
    <source>
        <dbReference type="Proteomes" id="UP001151760"/>
    </source>
</evidence>
<dbReference type="EMBL" id="BQNB010020352">
    <property type="protein sequence ID" value="GJT95057.1"/>
    <property type="molecule type" value="Genomic_DNA"/>
</dbReference>
<feature type="domain" description="Reverse transcriptase Ty1/copia-type" evidence="2">
    <location>
        <begin position="3"/>
        <end position="78"/>
    </location>
</feature>
<dbReference type="SUPFAM" id="SSF56219">
    <property type="entry name" value="DNase I-like"/>
    <property type="match status" value="1"/>
</dbReference>
<feature type="region of interest" description="Disordered" evidence="1">
    <location>
        <begin position="723"/>
        <end position="780"/>
    </location>
</feature>
<dbReference type="PANTHER" id="PTHR31286">
    <property type="entry name" value="GLYCINE-RICH CELL WALL STRUCTURAL PROTEIN 1.8-LIKE"/>
    <property type="match status" value="1"/>
</dbReference>
<feature type="compositionally biased region" description="Basic and acidic residues" evidence="1">
    <location>
        <begin position="1102"/>
        <end position="1118"/>
    </location>
</feature>
<dbReference type="Pfam" id="PF14111">
    <property type="entry name" value="DUF4283"/>
    <property type="match status" value="2"/>
</dbReference>
<accession>A0ABQ5I4M2</accession>
<name>A0ABQ5I4M2_9ASTR</name>
<reference evidence="4" key="1">
    <citation type="journal article" date="2022" name="Int. J. Mol. Sci.">
        <title>Draft Genome of Tanacetum Coccineum: Genomic Comparison of Closely Related Tanacetum-Family Plants.</title>
        <authorList>
            <person name="Yamashiro T."/>
            <person name="Shiraishi A."/>
            <person name="Nakayama K."/>
            <person name="Satake H."/>
        </authorList>
    </citation>
    <scope>NUCLEOTIDE SEQUENCE</scope>
</reference>
<evidence type="ECO:0000256" key="1">
    <source>
        <dbReference type="SAM" id="MobiDB-lite"/>
    </source>
</evidence>
<evidence type="ECO:0000259" key="3">
    <source>
        <dbReference type="Pfam" id="PF14111"/>
    </source>
</evidence>
<protein>
    <submittedName>
        <fullName evidence="4">Retrovirus-related pol polyprotein from transposon TNT 1-94</fullName>
    </submittedName>
</protein>
<evidence type="ECO:0000259" key="2">
    <source>
        <dbReference type="Pfam" id="PF07727"/>
    </source>
</evidence>
<feature type="region of interest" description="Disordered" evidence="1">
    <location>
        <begin position="1102"/>
        <end position="1181"/>
    </location>
</feature>
<organism evidence="4 5">
    <name type="scientific">Tanacetum coccineum</name>
    <dbReference type="NCBI Taxonomy" id="301880"/>
    <lineage>
        <taxon>Eukaryota</taxon>
        <taxon>Viridiplantae</taxon>
        <taxon>Streptophyta</taxon>
        <taxon>Embryophyta</taxon>
        <taxon>Tracheophyta</taxon>
        <taxon>Spermatophyta</taxon>
        <taxon>Magnoliopsida</taxon>
        <taxon>eudicotyledons</taxon>
        <taxon>Gunneridae</taxon>
        <taxon>Pentapetalae</taxon>
        <taxon>asterids</taxon>
        <taxon>campanulids</taxon>
        <taxon>Asterales</taxon>
        <taxon>Asteraceae</taxon>
        <taxon>Asteroideae</taxon>
        <taxon>Anthemideae</taxon>
        <taxon>Anthemidinae</taxon>
        <taxon>Tanacetum</taxon>
    </lineage>
</organism>
<feature type="compositionally biased region" description="Basic and acidic residues" evidence="1">
    <location>
        <begin position="745"/>
        <end position="759"/>
    </location>
</feature>
<feature type="compositionally biased region" description="Polar residues" evidence="1">
    <location>
        <begin position="1121"/>
        <end position="1146"/>
    </location>
</feature>
<evidence type="ECO:0000313" key="4">
    <source>
        <dbReference type="EMBL" id="GJT95057.1"/>
    </source>
</evidence>
<dbReference type="InterPro" id="IPR036691">
    <property type="entry name" value="Endo/exonu/phosph_ase_sf"/>
</dbReference>
<dbReference type="PANTHER" id="PTHR31286:SF180">
    <property type="entry name" value="OS10G0362600 PROTEIN"/>
    <property type="match status" value="1"/>
</dbReference>
<feature type="domain" description="DUF4283" evidence="3">
    <location>
        <begin position="831"/>
        <end position="913"/>
    </location>
</feature>
<dbReference type="InterPro" id="IPR025558">
    <property type="entry name" value="DUF4283"/>
</dbReference>
<feature type="domain" description="DUF4283" evidence="3">
    <location>
        <begin position="958"/>
        <end position="1007"/>
    </location>
</feature>
<dbReference type="InterPro" id="IPR040256">
    <property type="entry name" value="At4g02000-like"/>
</dbReference>
<dbReference type="Gene3D" id="3.60.10.10">
    <property type="entry name" value="Endonuclease/exonuclease/phosphatase"/>
    <property type="match status" value="1"/>
</dbReference>
<feature type="compositionally biased region" description="Basic and acidic residues" evidence="1">
    <location>
        <begin position="1158"/>
        <end position="1181"/>
    </location>
</feature>
<dbReference type="Proteomes" id="UP001151760">
    <property type="component" value="Unassembled WGS sequence"/>
</dbReference>
<gene>
    <name evidence="4" type="ORF">Tco_1090575</name>
</gene>
<proteinExistence type="predicted"/>
<reference evidence="4" key="2">
    <citation type="submission" date="2022-01" db="EMBL/GenBank/DDBJ databases">
        <authorList>
            <person name="Yamashiro T."/>
            <person name="Shiraishi A."/>
            <person name="Satake H."/>
            <person name="Nakayama K."/>
        </authorList>
    </citation>
    <scope>NUCLEOTIDE SEQUENCE</scope>
</reference>
<dbReference type="InterPro" id="IPR013103">
    <property type="entry name" value="RVT_2"/>
</dbReference>
<keyword evidence="5" id="KW-1185">Reference proteome</keyword>